<evidence type="ECO:0000256" key="1">
    <source>
        <dbReference type="ARBA" id="ARBA00022741"/>
    </source>
</evidence>
<feature type="domain" description="Protein kinase" evidence="3">
    <location>
        <begin position="1"/>
        <end position="79"/>
    </location>
</feature>
<dbReference type="SUPFAM" id="SSF56112">
    <property type="entry name" value="Protein kinase-like (PK-like)"/>
    <property type="match status" value="1"/>
</dbReference>
<comment type="caution">
    <text evidence="4">The sequence shown here is derived from an EMBL/GenBank/DDBJ whole genome shotgun (WGS) entry which is preliminary data.</text>
</comment>
<dbReference type="AlphaFoldDB" id="A0A0P7WYM8"/>
<reference evidence="4 5" key="1">
    <citation type="submission" date="2015-08" db="EMBL/GenBank/DDBJ databases">
        <title>The genome of the Asian arowana (Scleropages formosus).</title>
        <authorList>
            <person name="Tan M.H."/>
            <person name="Gan H.M."/>
            <person name="Croft L.J."/>
            <person name="Austin C.M."/>
        </authorList>
    </citation>
    <scope>NUCLEOTIDE SEQUENCE [LARGE SCALE GENOMIC DNA]</scope>
    <source>
        <strain evidence="4">Aro1</strain>
    </source>
</reference>
<dbReference type="PROSITE" id="PS50011">
    <property type="entry name" value="PROTEIN_KINASE_DOM"/>
    <property type="match status" value="1"/>
</dbReference>
<dbReference type="GO" id="GO:0005524">
    <property type="term" value="F:ATP binding"/>
    <property type="evidence" value="ECO:0007669"/>
    <property type="project" value="UniProtKB-KW"/>
</dbReference>
<dbReference type="GO" id="GO:0004672">
    <property type="term" value="F:protein kinase activity"/>
    <property type="evidence" value="ECO:0007669"/>
    <property type="project" value="InterPro"/>
</dbReference>
<dbReference type="EMBL" id="JARO02004008">
    <property type="protein sequence ID" value="KPP69328.1"/>
    <property type="molecule type" value="Genomic_DNA"/>
</dbReference>
<dbReference type="InterPro" id="IPR011009">
    <property type="entry name" value="Kinase-like_dom_sf"/>
</dbReference>
<dbReference type="PANTHER" id="PTHR24055">
    <property type="entry name" value="MITOGEN-ACTIVATED PROTEIN KINASE"/>
    <property type="match status" value="1"/>
</dbReference>
<dbReference type="InterPro" id="IPR050117">
    <property type="entry name" value="MAPK"/>
</dbReference>
<protein>
    <recommendedName>
        <fullName evidence="3">Protein kinase domain-containing protein</fullName>
    </recommendedName>
</protein>
<sequence>MTGYVVTRWYRAPEVIFNWMHYSQTVKRCFFSVMCCVINIMHTCHSLIVDVWSAGCILAEMITGQVLFPGNDSILLSEL</sequence>
<keyword evidence="1" id="KW-0547">Nucleotide-binding</keyword>
<gene>
    <name evidence="4" type="ORF">Z043_111932</name>
</gene>
<dbReference type="Proteomes" id="UP000034805">
    <property type="component" value="Unassembled WGS sequence"/>
</dbReference>
<keyword evidence="2" id="KW-0067">ATP-binding</keyword>
<proteinExistence type="predicted"/>
<evidence type="ECO:0000313" key="5">
    <source>
        <dbReference type="Proteomes" id="UP000034805"/>
    </source>
</evidence>
<name>A0A0P7WYM8_SCLFO</name>
<organism evidence="4 5">
    <name type="scientific">Scleropages formosus</name>
    <name type="common">Asian bonytongue</name>
    <name type="synonym">Osteoglossum formosum</name>
    <dbReference type="NCBI Taxonomy" id="113540"/>
    <lineage>
        <taxon>Eukaryota</taxon>
        <taxon>Metazoa</taxon>
        <taxon>Chordata</taxon>
        <taxon>Craniata</taxon>
        <taxon>Vertebrata</taxon>
        <taxon>Euteleostomi</taxon>
        <taxon>Actinopterygii</taxon>
        <taxon>Neopterygii</taxon>
        <taxon>Teleostei</taxon>
        <taxon>Osteoglossocephala</taxon>
        <taxon>Osteoglossomorpha</taxon>
        <taxon>Osteoglossiformes</taxon>
        <taxon>Osteoglossidae</taxon>
        <taxon>Scleropages</taxon>
    </lineage>
</organism>
<evidence type="ECO:0000256" key="2">
    <source>
        <dbReference type="ARBA" id="ARBA00022840"/>
    </source>
</evidence>
<dbReference type="InterPro" id="IPR000719">
    <property type="entry name" value="Prot_kinase_dom"/>
</dbReference>
<evidence type="ECO:0000313" key="4">
    <source>
        <dbReference type="EMBL" id="KPP69328.1"/>
    </source>
</evidence>
<dbReference type="Pfam" id="PF00069">
    <property type="entry name" value="Pkinase"/>
    <property type="match status" value="1"/>
</dbReference>
<dbReference type="Gene3D" id="1.10.510.10">
    <property type="entry name" value="Transferase(Phosphotransferase) domain 1"/>
    <property type="match status" value="1"/>
</dbReference>
<evidence type="ECO:0000259" key="3">
    <source>
        <dbReference type="PROSITE" id="PS50011"/>
    </source>
</evidence>
<accession>A0A0P7WYM8</accession>